<dbReference type="Proteomes" id="UP001066276">
    <property type="component" value="Chromosome 3_2"/>
</dbReference>
<accession>A0AAV7TQF6</accession>
<comment type="caution">
    <text evidence="2">The sequence shown here is derived from an EMBL/GenBank/DDBJ whole genome shotgun (WGS) entry which is preliminary data.</text>
</comment>
<keyword evidence="1" id="KW-0812">Transmembrane</keyword>
<evidence type="ECO:0000256" key="1">
    <source>
        <dbReference type="SAM" id="Phobius"/>
    </source>
</evidence>
<evidence type="ECO:0000313" key="3">
    <source>
        <dbReference type="Proteomes" id="UP001066276"/>
    </source>
</evidence>
<feature type="transmembrane region" description="Helical" evidence="1">
    <location>
        <begin position="23"/>
        <end position="43"/>
    </location>
</feature>
<protein>
    <submittedName>
        <fullName evidence="2">Uncharacterized protein</fullName>
    </submittedName>
</protein>
<evidence type="ECO:0000313" key="2">
    <source>
        <dbReference type="EMBL" id="KAJ1178491.1"/>
    </source>
</evidence>
<keyword evidence="1" id="KW-0472">Membrane</keyword>
<gene>
    <name evidence="2" type="ORF">NDU88_003737</name>
</gene>
<keyword evidence="1" id="KW-1133">Transmembrane helix</keyword>
<dbReference type="EMBL" id="JANPWB010000006">
    <property type="protein sequence ID" value="KAJ1178491.1"/>
    <property type="molecule type" value="Genomic_DNA"/>
</dbReference>
<proteinExistence type="predicted"/>
<dbReference type="AlphaFoldDB" id="A0AAV7TQF6"/>
<name>A0AAV7TQF6_PLEWA</name>
<organism evidence="2 3">
    <name type="scientific">Pleurodeles waltl</name>
    <name type="common">Iberian ribbed newt</name>
    <dbReference type="NCBI Taxonomy" id="8319"/>
    <lineage>
        <taxon>Eukaryota</taxon>
        <taxon>Metazoa</taxon>
        <taxon>Chordata</taxon>
        <taxon>Craniata</taxon>
        <taxon>Vertebrata</taxon>
        <taxon>Euteleostomi</taxon>
        <taxon>Amphibia</taxon>
        <taxon>Batrachia</taxon>
        <taxon>Caudata</taxon>
        <taxon>Salamandroidea</taxon>
        <taxon>Salamandridae</taxon>
        <taxon>Pleurodelinae</taxon>
        <taxon>Pleurodeles</taxon>
    </lineage>
</organism>
<keyword evidence="3" id="KW-1185">Reference proteome</keyword>
<sequence>MACGGGAKSHSLLASVFRLHPSLYIRDAGGKLSGILFLSYYFLIQMCNFERIRNNILLETGVNEIEPEIDGVRRGMRT</sequence>
<reference evidence="2" key="1">
    <citation type="journal article" date="2022" name="bioRxiv">
        <title>Sequencing and chromosome-scale assembly of the giantPleurodeles waltlgenome.</title>
        <authorList>
            <person name="Brown T."/>
            <person name="Elewa A."/>
            <person name="Iarovenko S."/>
            <person name="Subramanian E."/>
            <person name="Araus A.J."/>
            <person name="Petzold A."/>
            <person name="Susuki M."/>
            <person name="Suzuki K.-i.T."/>
            <person name="Hayashi T."/>
            <person name="Toyoda A."/>
            <person name="Oliveira C."/>
            <person name="Osipova E."/>
            <person name="Leigh N.D."/>
            <person name="Simon A."/>
            <person name="Yun M.H."/>
        </authorList>
    </citation>
    <scope>NUCLEOTIDE SEQUENCE</scope>
    <source>
        <strain evidence="2">20211129_DDA</strain>
        <tissue evidence="2">Liver</tissue>
    </source>
</reference>